<gene>
    <name evidence="1" type="ORF">H9L10_10685</name>
</gene>
<dbReference type="Proteomes" id="UP000515976">
    <property type="component" value="Chromosome"/>
</dbReference>
<dbReference type="EMBL" id="CP060712">
    <property type="protein sequence ID" value="QNN48758.1"/>
    <property type="molecule type" value="Genomic_DNA"/>
</dbReference>
<protein>
    <recommendedName>
        <fullName evidence="3">WXG100 family type VII secretion target</fullName>
    </recommendedName>
</protein>
<proteinExistence type="predicted"/>
<evidence type="ECO:0000313" key="1">
    <source>
        <dbReference type="EMBL" id="QNN48758.1"/>
    </source>
</evidence>
<keyword evidence="2" id="KW-1185">Reference proteome</keyword>
<evidence type="ECO:0008006" key="3">
    <source>
        <dbReference type="Google" id="ProtNLM"/>
    </source>
</evidence>
<organism evidence="1 2">
    <name type="scientific">Phycicoccus endophyticus</name>
    <dbReference type="NCBI Taxonomy" id="1690220"/>
    <lineage>
        <taxon>Bacteria</taxon>
        <taxon>Bacillati</taxon>
        <taxon>Actinomycetota</taxon>
        <taxon>Actinomycetes</taxon>
        <taxon>Micrococcales</taxon>
        <taxon>Intrasporangiaceae</taxon>
        <taxon>Phycicoccus</taxon>
    </lineage>
</organism>
<evidence type="ECO:0000313" key="2">
    <source>
        <dbReference type="Proteomes" id="UP000515976"/>
    </source>
</evidence>
<reference evidence="1 2" key="1">
    <citation type="submission" date="2020-08" db="EMBL/GenBank/DDBJ databases">
        <title>Genome sequence of Phycicoccus endophyticus JCM 31784T.</title>
        <authorList>
            <person name="Hyun D.-W."/>
            <person name="Bae J.-W."/>
        </authorList>
    </citation>
    <scope>NUCLEOTIDE SEQUENCE [LARGE SCALE GENOMIC DNA]</scope>
    <source>
        <strain evidence="1 2">JCM 31784</strain>
    </source>
</reference>
<dbReference type="KEGG" id="pei:H9L10_10685"/>
<dbReference type="RefSeq" id="WP_166100224.1">
    <property type="nucleotide sequence ID" value="NZ_BMMY01000003.1"/>
</dbReference>
<dbReference type="AlphaFoldDB" id="A0A7G9QZI3"/>
<name>A0A7G9QZI3_9MICO</name>
<accession>A0A7G9QZI3</accession>
<sequence>MEAVELERLAARVEAAAEVVALRRASLGRAATAWWEGPAADRYRAAVEDRSARLAALQDELGWLGASVRALARAVAEASGDEVGRAS</sequence>